<feature type="binding site" evidence="8">
    <location>
        <position position="485"/>
    </location>
    <ligand>
        <name>Mg(2+)</name>
        <dbReference type="ChEBI" id="CHEBI:18420"/>
    </ligand>
</feature>
<keyword evidence="6 8" id="KW-0460">Magnesium</keyword>
<dbReference type="InterPro" id="IPR003029">
    <property type="entry name" value="S1_domain"/>
</dbReference>
<evidence type="ECO:0000313" key="12">
    <source>
        <dbReference type="Proteomes" id="UP000248014"/>
    </source>
</evidence>
<evidence type="ECO:0000313" key="11">
    <source>
        <dbReference type="EMBL" id="PXW70071.1"/>
    </source>
</evidence>
<dbReference type="SUPFAM" id="SSF54791">
    <property type="entry name" value="Eukaryotic type KH-domain (KH-domain type I)"/>
    <property type="match status" value="1"/>
</dbReference>
<dbReference type="SUPFAM" id="SSF54211">
    <property type="entry name" value="Ribosomal protein S5 domain 2-like"/>
    <property type="match status" value="2"/>
</dbReference>
<dbReference type="InterPro" id="IPR001247">
    <property type="entry name" value="ExoRNase_PH_dom1"/>
</dbReference>
<dbReference type="GO" id="GO:0004654">
    <property type="term" value="F:polyribonucleotide nucleotidyltransferase activity"/>
    <property type="evidence" value="ECO:0007669"/>
    <property type="project" value="UniProtKB-UniRule"/>
</dbReference>
<dbReference type="Proteomes" id="UP000248014">
    <property type="component" value="Unassembled WGS sequence"/>
</dbReference>
<protein>
    <recommendedName>
        <fullName evidence="8">Polyribonucleotide nucleotidyltransferase</fullName>
        <ecNumber evidence="8">2.7.7.8</ecNumber>
    </recommendedName>
    <alternativeName>
        <fullName evidence="8">Polynucleotide phosphorylase</fullName>
        <shortName evidence="8">PNPase</shortName>
    </alternativeName>
</protein>
<organism evidence="11 12">
    <name type="scientific">Blastomonas natatoria</name>
    <dbReference type="NCBI Taxonomy" id="34015"/>
    <lineage>
        <taxon>Bacteria</taxon>
        <taxon>Pseudomonadati</taxon>
        <taxon>Pseudomonadota</taxon>
        <taxon>Alphaproteobacteria</taxon>
        <taxon>Sphingomonadales</taxon>
        <taxon>Sphingomonadaceae</taxon>
        <taxon>Blastomonas</taxon>
    </lineage>
</organism>
<sequence length="776" mass="83534">MFDVKTVEIEWGGKTLKLETGRIARQADGAVLATYGETVVLCAVTAAKSVKEGQDFFPLTVHYQEKFSAAGRIPGGFFKRERGATEKETLTSRLIDRPVRPLFPEGFYNEINVIAQVLSFDGESEPDIVAMVAASAALTLSGVPFMGPIGAARIGYKDGEYQLNPSMDEVKEGELDLVVAATHDAVMMVESEAKELSEEVMLGAVEFAHAACREVTDAIIKLAEQAAKDPWEMAPQADLSAAKQKLKDLIGADIAAAYKLTDKSARSNALNEARAKAKEAFADATPQDQMAAQKLMKKLEAEIVRGAILKDGSRIDGRTTTQIRPIEAMVGFLPRTHGSALFTRGETQSICTTTLGTKDSEQMIDGLTGLSYESFMLHYNFPPYSVGEVGRFGAPGRREVGHGKLAWRALHPVLPSKDEFPYTIRVLSDITESNGSSSMATVCGGSLSMMDAGVPLKRPVSGIAMGLILEGSEFAVLSDILGDEDHLGDMDFKVAGTSEGITTMQMDIKIAGITREIMAQALAQAKEGRAHILGEMAKALGEVRTELSAHAPRIETIQIDKSKIREVIGTGGKVIREIVAETGAKVDIDDEGLIKISSSDLSQIEAAKNWILGIVEEAEVGKIYNGKVVNLVDFGAFVNFMGGKDGLVHVSEIRNERVEKVADVLSEGQEVKVKVLEIDPRGKVRLSMRVVDQETGEELEDTRPAREPRERGERGDRGERRPRRDGDGGRGRGGDRGGDRGERSGGGGRGRGRPERSEGGEGGGDAGLPDFITGEN</sequence>
<dbReference type="CDD" id="cd04472">
    <property type="entry name" value="S1_PNPase"/>
    <property type="match status" value="1"/>
</dbReference>
<evidence type="ECO:0000259" key="10">
    <source>
        <dbReference type="PROSITE" id="PS50126"/>
    </source>
</evidence>
<accession>A0A2V3URT7</accession>
<dbReference type="CDD" id="cd11364">
    <property type="entry name" value="RNase_PH_PNPase_2"/>
    <property type="match status" value="1"/>
</dbReference>
<dbReference type="Pfam" id="PF03726">
    <property type="entry name" value="PNPase"/>
    <property type="match status" value="1"/>
</dbReference>
<feature type="compositionally biased region" description="Basic and acidic residues" evidence="9">
    <location>
        <begin position="701"/>
        <end position="743"/>
    </location>
</feature>
<evidence type="ECO:0000256" key="7">
    <source>
        <dbReference type="ARBA" id="ARBA00022884"/>
    </source>
</evidence>
<dbReference type="Pfam" id="PF00575">
    <property type="entry name" value="S1"/>
    <property type="match status" value="1"/>
</dbReference>
<dbReference type="SMART" id="SM00322">
    <property type="entry name" value="KH"/>
    <property type="match status" value="1"/>
</dbReference>
<dbReference type="CDD" id="cd11363">
    <property type="entry name" value="RNase_PH_PNPase_1"/>
    <property type="match status" value="1"/>
</dbReference>
<dbReference type="NCBIfam" id="NF008805">
    <property type="entry name" value="PRK11824.1"/>
    <property type="match status" value="1"/>
</dbReference>
<dbReference type="InterPro" id="IPR036456">
    <property type="entry name" value="PNPase_PH_RNA-bd_sf"/>
</dbReference>
<name>A0A2V3URT7_9SPHN</name>
<proteinExistence type="inferred from homology"/>
<dbReference type="GO" id="GO:0000287">
    <property type="term" value="F:magnesium ion binding"/>
    <property type="evidence" value="ECO:0007669"/>
    <property type="project" value="UniProtKB-UniRule"/>
</dbReference>
<dbReference type="FunFam" id="3.30.230.70:FF:000001">
    <property type="entry name" value="Polyribonucleotide nucleotidyltransferase"/>
    <property type="match status" value="1"/>
</dbReference>
<dbReference type="Gene3D" id="2.40.50.140">
    <property type="entry name" value="Nucleic acid-binding proteins"/>
    <property type="match status" value="1"/>
</dbReference>
<dbReference type="GO" id="GO:0003723">
    <property type="term" value="F:RNA binding"/>
    <property type="evidence" value="ECO:0007669"/>
    <property type="project" value="UniProtKB-UniRule"/>
</dbReference>
<comment type="function">
    <text evidence="8">Involved in mRNA degradation. Catalyzes the phosphorolysis of single-stranded polyribonucleotides processively in the 3'- to 5'-direction.</text>
</comment>
<dbReference type="PROSITE" id="PS50126">
    <property type="entry name" value="S1"/>
    <property type="match status" value="1"/>
</dbReference>
<dbReference type="GO" id="GO:0005829">
    <property type="term" value="C:cytosol"/>
    <property type="evidence" value="ECO:0007669"/>
    <property type="project" value="TreeGrafter"/>
</dbReference>
<feature type="binding site" evidence="8">
    <location>
        <position position="491"/>
    </location>
    <ligand>
        <name>Mg(2+)</name>
        <dbReference type="ChEBI" id="CHEBI:18420"/>
    </ligand>
</feature>
<dbReference type="SMART" id="SM00316">
    <property type="entry name" value="S1"/>
    <property type="match status" value="1"/>
</dbReference>
<dbReference type="FunFam" id="2.40.50.140:FF:000107">
    <property type="entry name" value="Polyribonucleotide nucleotidyltransferase"/>
    <property type="match status" value="1"/>
</dbReference>
<dbReference type="SUPFAM" id="SSF50249">
    <property type="entry name" value="Nucleic acid-binding proteins"/>
    <property type="match status" value="1"/>
</dbReference>
<comment type="similarity">
    <text evidence="1 8">Belongs to the polyribonucleotide nucleotidyltransferase family.</text>
</comment>
<comment type="catalytic activity">
    <reaction evidence="8">
        <text>RNA(n+1) + phosphate = RNA(n) + a ribonucleoside 5'-diphosphate</text>
        <dbReference type="Rhea" id="RHEA:22096"/>
        <dbReference type="Rhea" id="RHEA-COMP:14527"/>
        <dbReference type="Rhea" id="RHEA-COMP:17342"/>
        <dbReference type="ChEBI" id="CHEBI:43474"/>
        <dbReference type="ChEBI" id="CHEBI:57930"/>
        <dbReference type="ChEBI" id="CHEBI:140395"/>
        <dbReference type="EC" id="2.7.7.8"/>
    </reaction>
</comment>
<keyword evidence="4 8" id="KW-0548">Nucleotidyltransferase</keyword>
<dbReference type="OrthoDB" id="9804305at2"/>
<dbReference type="PANTHER" id="PTHR11252:SF0">
    <property type="entry name" value="POLYRIBONUCLEOTIDE NUCLEOTIDYLTRANSFERASE 1, MITOCHONDRIAL"/>
    <property type="match status" value="1"/>
</dbReference>
<dbReference type="PANTHER" id="PTHR11252">
    <property type="entry name" value="POLYRIBONUCLEOTIDE NUCLEOTIDYLTRANSFERASE"/>
    <property type="match status" value="1"/>
</dbReference>
<comment type="subcellular location">
    <subcellularLocation>
        <location evidence="8">Cytoplasm</location>
    </subcellularLocation>
</comment>
<dbReference type="GO" id="GO:0006402">
    <property type="term" value="P:mRNA catabolic process"/>
    <property type="evidence" value="ECO:0007669"/>
    <property type="project" value="UniProtKB-UniRule"/>
</dbReference>
<dbReference type="PIRSF" id="PIRSF005499">
    <property type="entry name" value="PNPase"/>
    <property type="match status" value="1"/>
</dbReference>
<dbReference type="Gene3D" id="3.30.230.70">
    <property type="entry name" value="GHMP Kinase, N-terminal domain"/>
    <property type="match status" value="2"/>
</dbReference>
<dbReference type="CDD" id="cd02393">
    <property type="entry name" value="KH-I_PNPase"/>
    <property type="match status" value="1"/>
</dbReference>
<dbReference type="Gene3D" id="3.30.1370.10">
    <property type="entry name" value="K Homology domain, type 1"/>
    <property type="match status" value="1"/>
</dbReference>
<feature type="region of interest" description="Disordered" evidence="9">
    <location>
        <begin position="692"/>
        <end position="776"/>
    </location>
</feature>
<evidence type="ECO:0000256" key="2">
    <source>
        <dbReference type="ARBA" id="ARBA00022490"/>
    </source>
</evidence>
<keyword evidence="12" id="KW-1185">Reference proteome</keyword>
<dbReference type="HAMAP" id="MF_01595">
    <property type="entry name" value="PNPase"/>
    <property type="match status" value="1"/>
</dbReference>
<dbReference type="InterPro" id="IPR004088">
    <property type="entry name" value="KH_dom_type_1"/>
</dbReference>
<keyword evidence="7 8" id="KW-0694">RNA-binding</keyword>
<gene>
    <name evidence="8" type="primary">pnp</name>
    <name evidence="11" type="ORF">C7451_11447</name>
</gene>
<dbReference type="EC" id="2.7.7.8" evidence="8"/>
<dbReference type="FunFam" id="3.30.1370.10:FF:000001">
    <property type="entry name" value="Polyribonucleotide nucleotidyltransferase"/>
    <property type="match status" value="1"/>
</dbReference>
<dbReference type="Pfam" id="PF03725">
    <property type="entry name" value="RNase_PH_C"/>
    <property type="match status" value="2"/>
</dbReference>
<evidence type="ECO:0000256" key="8">
    <source>
        <dbReference type="HAMAP-Rule" id="MF_01595"/>
    </source>
</evidence>
<dbReference type="InterPro" id="IPR020568">
    <property type="entry name" value="Ribosomal_Su5_D2-typ_SF"/>
</dbReference>
<dbReference type="InterPro" id="IPR004087">
    <property type="entry name" value="KH_dom"/>
</dbReference>
<keyword evidence="5 8" id="KW-0479">Metal-binding</keyword>
<dbReference type="GO" id="GO:0000175">
    <property type="term" value="F:3'-5'-RNA exonuclease activity"/>
    <property type="evidence" value="ECO:0007669"/>
    <property type="project" value="TreeGrafter"/>
</dbReference>
<dbReference type="InterPro" id="IPR036345">
    <property type="entry name" value="ExoRNase_PH_dom2_sf"/>
</dbReference>
<feature type="domain" description="S1 motif" evidence="10">
    <location>
        <begin position="621"/>
        <end position="689"/>
    </location>
</feature>
<comment type="caution">
    <text evidence="11">The sequence shown here is derived from an EMBL/GenBank/DDBJ whole genome shotgun (WGS) entry which is preliminary data.</text>
</comment>
<evidence type="ECO:0000256" key="3">
    <source>
        <dbReference type="ARBA" id="ARBA00022679"/>
    </source>
</evidence>
<dbReference type="InterPro" id="IPR036612">
    <property type="entry name" value="KH_dom_type_1_sf"/>
</dbReference>
<dbReference type="NCBIfam" id="TIGR03591">
    <property type="entry name" value="polynuc_phos"/>
    <property type="match status" value="1"/>
</dbReference>
<dbReference type="Pfam" id="PF01138">
    <property type="entry name" value="RNase_PH"/>
    <property type="match status" value="2"/>
</dbReference>
<dbReference type="FunFam" id="3.30.230.70:FF:000002">
    <property type="entry name" value="Polyribonucleotide nucleotidyltransferase"/>
    <property type="match status" value="1"/>
</dbReference>
<dbReference type="GO" id="GO:0006396">
    <property type="term" value="P:RNA processing"/>
    <property type="evidence" value="ECO:0007669"/>
    <property type="project" value="InterPro"/>
</dbReference>
<dbReference type="AlphaFoldDB" id="A0A2V3URT7"/>
<evidence type="ECO:0000256" key="5">
    <source>
        <dbReference type="ARBA" id="ARBA00022723"/>
    </source>
</evidence>
<evidence type="ECO:0000256" key="9">
    <source>
        <dbReference type="SAM" id="MobiDB-lite"/>
    </source>
</evidence>
<evidence type="ECO:0000256" key="1">
    <source>
        <dbReference type="ARBA" id="ARBA00007404"/>
    </source>
</evidence>
<evidence type="ECO:0000256" key="4">
    <source>
        <dbReference type="ARBA" id="ARBA00022695"/>
    </source>
</evidence>
<dbReference type="SUPFAM" id="SSF46915">
    <property type="entry name" value="Polynucleotide phosphorylase/guanosine pentaphosphate synthase (PNPase/GPSI), domain 3"/>
    <property type="match status" value="1"/>
</dbReference>
<dbReference type="Pfam" id="PF00013">
    <property type="entry name" value="KH_1"/>
    <property type="match status" value="1"/>
</dbReference>
<dbReference type="PROSITE" id="PS50084">
    <property type="entry name" value="KH_TYPE_1"/>
    <property type="match status" value="1"/>
</dbReference>
<keyword evidence="2 8" id="KW-0963">Cytoplasm</keyword>
<dbReference type="SUPFAM" id="SSF55666">
    <property type="entry name" value="Ribonuclease PH domain 2-like"/>
    <property type="match status" value="2"/>
</dbReference>
<dbReference type="InterPro" id="IPR012162">
    <property type="entry name" value="PNPase"/>
</dbReference>
<dbReference type="InterPro" id="IPR012340">
    <property type="entry name" value="NA-bd_OB-fold"/>
</dbReference>
<comment type="cofactor">
    <cofactor evidence="8">
        <name>Mg(2+)</name>
        <dbReference type="ChEBI" id="CHEBI:18420"/>
    </cofactor>
</comment>
<evidence type="ECO:0000256" key="6">
    <source>
        <dbReference type="ARBA" id="ARBA00022842"/>
    </source>
</evidence>
<dbReference type="RefSeq" id="WP_110299944.1">
    <property type="nucleotide sequence ID" value="NZ_QJJM01000014.1"/>
</dbReference>
<dbReference type="EMBL" id="QJJM01000014">
    <property type="protein sequence ID" value="PXW70071.1"/>
    <property type="molecule type" value="Genomic_DNA"/>
</dbReference>
<dbReference type="InterPro" id="IPR027408">
    <property type="entry name" value="PNPase/RNase_PH_dom_sf"/>
</dbReference>
<reference evidence="11 12" key="1">
    <citation type="submission" date="2018-05" db="EMBL/GenBank/DDBJ databases">
        <title>Genomic Encyclopedia of Type Strains, Phase IV (KMG-IV): sequencing the most valuable type-strain genomes for metagenomic binning, comparative biology and taxonomic classification.</title>
        <authorList>
            <person name="Goeker M."/>
        </authorList>
    </citation>
    <scope>NUCLEOTIDE SEQUENCE [LARGE SCALE GENOMIC DNA]</scope>
    <source>
        <strain evidence="11 12">DSM 3183</strain>
    </source>
</reference>
<keyword evidence="3 8" id="KW-0808">Transferase</keyword>
<dbReference type="InterPro" id="IPR015848">
    <property type="entry name" value="PNPase_PH_RNA-bd_bac/org-type"/>
</dbReference>
<dbReference type="InterPro" id="IPR015847">
    <property type="entry name" value="ExoRNase_PH_dom2"/>
</dbReference>